<keyword evidence="1" id="KW-0812">Transmembrane</keyword>
<gene>
    <name evidence="2" type="ORF">P9H32_11895</name>
</gene>
<accession>A0ABU5MZ10</accession>
<dbReference type="Proteomes" id="UP001290861">
    <property type="component" value="Unassembled WGS sequence"/>
</dbReference>
<keyword evidence="3" id="KW-1185">Reference proteome</keyword>
<evidence type="ECO:0000256" key="1">
    <source>
        <dbReference type="SAM" id="Phobius"/>
    </source>
</evidence>
<protein>
    <submittedName>
        <fullName evidence="2">Uncharacterized protein</fullName>
    </submittedName>
</protein>
<dbReference type="EMBL" id="JARVCO010000010">
    <property type="protein sequence ID" value="MDZ8119326.1"/>
    <property type="molecule type" value="Genomic_DNA"/>
</dbReference>
<keyword evidence="1" id="KW-1133">Transmembrane helix</keyword>
<reference evidence="2 3" key="1">
    <citation type="journal article" date="2024" name="Appl. Environ. Microbiol.">
        <title>Pontiella agarivorans sp. nov., a novel marine anaerobic bacterium capable of degrading macroalgal polysaccharides and fixing nitrogen.</title>
        <authorList>
            <person name="Liu N."/>
            <person name="Kivenson V."/>
            <person name="Peng X."/>
            <person name="Cui Z."/>
            <person name="Lankiewicz T.S."/>
            <person name="Gosselin K.M."/>
            <person name="English C.J."/>
            <person name="Blair E.M."/>
            <person name="O'Malley M.A."/>
            <person name="Valentine D.L."/>
        </authorList>
    </citation>
    <scope>NUCLEOTIDE SEQUENCE [LARGE SCALE GENOMIC DNA]</scope>
    <source>
        <strain evidence="2 3">NLcol2</strain>
    </source>
</reference>
<comment type="caution">
    <text evidence="2">The sequence shown here is derived from an EMBL/GenBank/DDBJ whole genome shotgun (WGS) entry which is preliminary data.</text>
</comment>
<name>A0ABU5MZ10_9BACT</name>
<proteinExistence type="predicted"/>
<sequence length="77" mass="8867">MHPDLTIKNMGRHLHEDLLRVERSVAKHLHSGHFWLGVGIALLAFGLMALLLVWLRRMPAGGFDGFEHAVPYMYYRV</sequence>
<organism evidence="2 3">
    <name type="scientific">Pontiella agarivorans</name>
    <dbReference type="NCBI Taxonomy" id="3038953"/>
    <lineage>
        <taxon>Bacteria</taxon>
        <taxon>Pseudomonadati</taxon>
        <taxon>Kiritimatiellota</taxon>
        <taxon>Kiritimatiellia</taxon>
        <taxon>Kiritimatiellales</taxon>
        <taxon>Pontiellaceae</taxon>
        <taxon>Pontiella</taxon>
    </lineage>
</organism>
<keyword evidence="1" id="KW-0472">Membrane</keyword>
<dbReference type="RefSeq" id="WP_322609110.1">
    <property type="nucleotide sequence ID" value="NZ_JARVCO010000010.1"/>
</dbReference>
<evidence type="ECO:0000313" key="2">
    <source>
        <dbReference type="EMBL" id="MDZ8119326.1"/>
    </source>
</evidence>
<feature type="transmembrane region" description="Helical" evidence="1">
    <location>
        <begin position="34"/>
        <end position="55"/>
    </location>
</feature>
<evidence type="ECO:0000313" key="3">
    <source>
        <dbReference type="Proteomes" id="UP001290861"/>
    </source>
</evidence>